<dbReference type="Pfam" id="PF00989">
    <property type="entry name" value="PAS"/>
    <property type="match status" value="1"/>
</dbReference>
<dbReference type="CDD" id="cd00130">
    <property type="entry name" value="PAS"/>
    <property type="match status" value="1"/>
</dbReference>
<dbReference type="InterPro" id="IPR000014">
    <property type="entry name" value="PAS"/>
</dbReference>
<proteinExistence type="predicted"/>
<organism evidence="2">
    <name type="scientific">hydrothermal vent metagenome</name>
    <dbReference type="NCBI Taxonomy" id="652676"/>
    <lineage>
        <taxon>unclassified sequences</taxon>
        <taxon>metagenomes</taxon>
        <taxon>ecological metagenomes</taxon>
    </lineage>
</organism>
<dbReference type="GO" id="GO:0006355">
    <property type="term" value="P:regulation of DNA-templated transcription"/>
    <property type="evidence" value="ECO:0007669"/>
    <property type="project" value="InterPro"/>
</dbReference>
<dbReference type="Gene3D" id="3.30.450.20">
    <property type="entry name" value="PAS domain"/>
    <property type="match status" value="1"/>
</dbReference>
<accession>A0A3B1CCZ4</accession>
<dbReference type="SMART" id="SM00091">
    <property type="entry name" value="PAS"/>
    <property type="match status" value="1"/>
</dbReference>
<sequence length="230" mass="26610">MPQLPEIADTTFPQCAGIYYSIDSEGCLLQWNAEFEHVTGRVSGELIGRKLLDVIMAGDRDIVQQALEDALRRGMNEFCARIHTSEGTVEYLFRLLANIDEKGNQRSITGVAQRLLEQRKQWDELDIINTRLREQQSALLQLSHNCFNNANYLEQLQIYTTEIVARTLQVERVSLWLFDKMREKIECQDLFQYGQCEHTHAPALNVADFPVYFKTIEKGRCLADYGAYFY</sequence>
<dbReference type="AlphaFoldDB" id="A0A3B1CCZ4"/>
<evidence type="ECO:0000313" key="2">
    <source>
        <dbReference type="EMBL" id="VAX14667.1"/>
    </source>
</evidence>
<protein>
    <recommendedName>
        <fullName evidence="1">PAS domain-containing protein</fullName>
    </recommendedName>
</protein>
<dbReference type="InterPro" id="IPR035965">
    <property type="entry name" value="PAS-like_dom_sf"/>
</dbReference>
<dbReference type="InterPro" id="IPR013767">
    <property type="entry name" value="PAS_fold"/>
</dbReference>
<reference evidence="2" key="1">
    <citation type="submission" date="2018-06" db="EMBL/GenBank/DDBJ databases">
        <authorList>
            <person name="Zhirakovskaya E."/>
        </authorList>
    </citation>
    <scope>NUCLEOTIDE SEQUENCE</scope>
</reference>
<dbReference type="NCBIfam" id="TIGR00229">
    <property type="entry name" value="sensory_box"/>
    <property type="match status" value="1"/>
</dbReference>
<evidence type="ECO:0000259" key="1">
    <source>
        <dbReference type="PROSITE" id="PS50112"/>
    </source>
</evidence>
<dbReference type="PROSITE" id="PS50112">
    <property type="entry name" value="PAS"/>
    <property type="match status" value="1"/>
</dbReference>
<gene>
    <name evidence="2" type="ORF">MNBD_GAMMA24-1861</name>
</gene>
<dbReference type="EMBL" id="UOFZ01000192">
    <property type="protein sequence ID" value="VAX14667.1"/>
    <property type="molecule type" value="Genomic_DNA"/>
</dbReference>
<name>A0A3B1CCZ4_9ZZZZ</name>
<dbReference type="SUPFAM" id="SSF55785">
    <property type="entry name" value="PYP-like sensor domain (PAS domain)"/>
    <property type="match status" value="1"/>
</dbReference>
<feature type="domain" description="PAS" evidence="1">
    <location>
        <begin position="19"/>
        <end position="74"/>
    </location>
</feature>